<evidence type="ECO:0008006" key="5">
    <source>
        <dbReference type="Google" id="ProtNLM"/>
    </source>
</evidence>
<keyword evidence="2" id="KW-1133">Transmembrane helix</keyword>
<dbReference type="EMBL" id="NPDU01000110">
    <property type="protein sequence ID" value="PJZ59624.1"/>
    <property type="molecule type" value="Genomic_DNA"/>
</dbReference>
<comment type="caution">
    <text evidence="3">The sequence shown here is derived from an EMBL/GenBank/DDBJ whole genome shotgun (WGS) entry which is preliminary data.</text>
</comment>
<evidence type="ECO:0000313" key="3">
    <source>
        <dbReference type="EMBL" id="PJZ59624.1"/>
    </source>
</evidence>
<protein>
    <recommendedName>
        <fullName evidence="5">Membrane-binding protein</fullName>
    </recommendedName>
</protein>
<feature type="transmembrane region" description="Helical" evidence="2">
    <location>
        <begin position="32"/>
        <end position="52"/>
    </location>
</feature>
<evidence type="ECO:0000256" key="1">
    <source>
        <dbReference type="ARBA" id="ARBA00022737"/>
    </source>
</evidence>
<organism evidence="3 4">
    <name type="scientific">Leptospira adleri</name>
    <dbReference type="NCBI Taxonomy" id="2023186"/>
    <lineage>
        <taxon>Bacteria</taxon>
        <taxon>Pseudomonadati</taxon>
        <taxon>Spirochaetota</taxon>
        <taxon>Spirochaetia</taxon>
        <taxon>Leptospirales</taxon>
        <taxon>Leptospiraceae</taxon>
        <taxon>Leptospira</taxon>
    </lineage>
</organism>
<sequence length="232" mass="26579">MYQIRIVAFLKNVAIFFSRLLQKLTATKTGKLIVLISTALFLFLLVTIYFKITKFKCLTDSCENGFAKMQYRGGAYYEGYVRNSHPDGYGLFKNEEGHFYKGEWKHGVKHGNGLYRYPDGSSYFGTFVNNKKQGQGIFEWRDGTKLNVRWHQDEPDGLGLLVLSDGTKLNGIYKEGKIYDGNGAFIYPDGSFYVGSWRAGKRDGFGLLKNESWQIIYKGNWKDDKEALNTDK</sequence>
<proteinExistence type="predicted"/>
<evidence type="ECO:0000256" key="2">
    <source>
        <dbReference type="SAM" id="Phobius"/>
    </source>
</evidence>
<reference evidence="3 4" key="1">
    <citation type="submission" date="2017-07" db="EMBL/GenBank/DDBJ databases">
        <title>Leptospira spp. isolated from tropical soils.</title>
        <authorList>
            <person name="Thibeaux R."/>
            <person name="Iraola G."/>
            <person name="Ferres I."/>
            <person name="Bierque E."/>
            <person name="Girault D."/>
            <person name="Soupe-Gilbert M.-E."/>
            <person name="Picardeau M."/>
            <person name="Goarant C."/>
        </authorList>
    </citation>
    <scope>NUCLEOTIDE SEQUENCE [LARGE SCALE GENOMIC DNA]</scope>
    <source>
        <strain evidence="3 4">FH2-B-D1</strain>
    </source>
</reference>
<dbReference type="Gene3D" id="2.20.110.10">
    <property type="entry name" value="Histone H3 K4-specific methyltransferase SET7/9 N-terminal domain"/>
    <property type="match status" value="3"/>
</dbReference>
<dbReference type="InterPro" id="IPR003409">
    <property type="entry name" value="MORN"/>
</dbReference>
<keyword evidence="2" id="KW-0472">Membrane</keyword>
<dbReference type="SMART" id="SM00698">
    <property type="entry name" value="MORN"/>
    <property type="match status" value="3"/>
</dbReference>
<name>A0ABX4NTN4_9LEPT</name>
<dbReference type="Proteomes" id="UP000232149">
    <property type="component" value="Unassembled WGS sequence"/>
</dbReference>
<gene>
    <name evidence="3" type="ORF">CH376_22765</name>
</gene>
<accession>A0ABX4NTN4</accession>
<keyword evidence="2" id="KW-0812">Transmembrane</keyword>
<dbReference type="PANTHER" id="PTHR23084:SF263">
    <property type="entry name" value="MORN REPEAT-CONTAINING PROTEIN 1"/>
    <property type="match status" value="1"/>
</dbReference>
<evidence type="ECO:0000313" key="4">
    <source>
        <dbReference type="Proteomes" id="UP000232149"/>
    </source>
</evidence>
<dbReference type="PANTHER" id="PTHR23084">
    <property type="entry name" value="PHOSPHATIDYLINOSITOL-4-PHOSPHATE 5-KINASE RELATED"/>
    <property type="match status" value="1"/>
</dbReference>
<dbReference type="Pfam" id="PF02493">
    <property type="entry name" value="MORN"/>
    <property type="match status" value="6"/>
</dbReference>
<keyword evidence="1" id="KW-0677">Repeat</keyword>
<dbReference type="SUPFAM" id="SSF82185">
    <property type="entry name" value="Histone H3 K4-specific methyltransferase SET7/9 N-terminal domain"/>
    <property type="match status" value="2"/>
</dbReference>
<keyword evidence="4" id="KW-1185">Reference proteome</keyword>